<evidence type="ECO:0000256" key="1">
    <source>
        <dbReference type="SAM" id="SignalP"/>
    </source>
</evidence>
<dbReference type="Proteomes" id="UP000183200">
    <property type="component" value="Unassembled WGS sequence"/>
</dbReference>
<feature type="signal peptide" evidence="1">
    <location>
        <begin position="1"/>
        <end position="20"/>
    </location>
</feature>
<keyword evidence="1" id="KW-0732">Signal</keyword>
<gene>
    <name evidence="2" type="ORF">SAMN05421820_101620</name>
</gene>
<evidence type="ECO:0000313" key="2">
    <source>
        <dbReference type="EMBL" id="SDL50687.1"/>
    </source>
</evidence>
<evidence type="ECO:0000313" key="3">
    <source>
        <dbReference type="Proteomes" id="UP000183200"/>
    </source>
</evidence>
<reference evidence="3" key="1">
    <citation type="submission" date="2016-10" db="EMBL/GenBank/DDBJ databases">
        <authorList>
            <person name="Varghese N."/>
            <person name="Submissions S."/>
        </authorList>
    </citation>
    <scope>NUCLEOTIDE SEQUENCE [LARGE SCALE GENOMIC DNA]</scope>
    <source>
        <strain evidence="3">DSM 19110</strain>
    </source>
</reference>
<accession>A0A1G9KMI8</accession>
<dbReference type="EMBL" id="FNGY01000001">
    <property type="protein sequence ID" value="SDL50687.1"/>
    <property type="molecule type" value="Genomic_DNA"/>
</dbReference>
<dbReference type="PROSITE" id="PS51257">
    <property type="entry name" value="PROKAR_LIPOPROTEIN"/>
    <property type="match status" value="1"/>
</dbReference>
<keyword evidence="3" id="KW-1185">Reference proteome</keyword>
<protein>
    <submittedName>
        <fullName evidence="2">Uncharacterized protein</fullName>
    </submittedName>
</protein>
<sequence length="199" mass="21972">MRTNLLFITAALLLAFTACNKVSESIQRDVITKTDTIKFTLLASDNISSPNTSIKDLSGLLNLTEEIKKAGGFELKDIVSIKLSSFIMTQDSTRRRTLDGKRDSNYSYIDTASNFRNFSNVKVFLKSGSKIDSLAKVTNISDGAILARLNLSSIIAPDSLKAFVNAGNMKYDLSIQLRTKTDKTITGKILTNYTLTLRK</sequence>
<dbReference type="AlphaFoldDB" id="A0A1G9KMI8"/>
<name>A0A1G9KMI8_9SPHI</name>
<proteinExistence type="predicted"/>
<dbReference type="RefSeq" id="WP_074604628.1">
    <property type="nucleotide sequence ID" value="NZ_FNGY01000001.1"/>
</dbReference>
<dbReference type="OrthoDB" id="765249at2"/>
<feature type="chain" id="PRO_5010165236" evidence="1">
    <location>
        <begin position="21"/>
        <end position="199"/>
    </location>
</feature>
<organism evidence="2 3">
    <name type="scientific">Pedobacter steynii</name>
    <dbReference type="NCBI Taxonomy" id="430522"/>
    <lineage>
        <taxon>Bacteria</taxon>
        <taxon>Pseudomonadati</taxon>
        <taxon>Bacteroidota</taxon>
        <taxon>Sphingobacteriia</taxon>
        <taxon>Sphingobacteriales</taxon>
        <taxon>Sphingobacteriaceae</taxon>
        <taxon>Pedobacter</taxon>
    </lineage>
</organism>